<evidence type="ECO:0000259" key="6">
    <source>
        <dbReference type="PROSITE" id="PS50178"/>
    </source>
</evidence>
<evidence type="ECO:0000256" key="2">
    <source>
        <dbReference type="ARBA" id="ARBA00022771"/>
    </source>
</evidence>
<protein>
    <submittedName>
        <fullName evidence="8">Aste57867_4590 protein</fullName>
    </submittedName>
</protein>
<keyword evidence="9" id="KW-1185">Reference proteome</keyword>
<dbReference type="CDD" id="cd00065">
    <property type="entry name" value="FYVE_like_SF"/>
    <property type="match status" value="1"/>
</dbReference>
<keyword evidence="2 4" id="KW-0863">Zinc-finger</keyword>
<evidence type="ECO:0000313" key="7">
    <source>
        <dbReference type="EMBL" id="KAF0712940.1"/>
    </source>
</evidence>
<dbReference type="Pfam" id="PF01590">
    <property type="entry name" value="GAF"/>
    <property type="match status" value="2"/>
</dbReference>
<dbReference type="SMART" id="SM00064">
    <property type="entry name" value="FYVE"/>
    <property type="match status" value="1"/>
</dbReference>
<dbReference type="SUPFAM" id="SSF55781">
    <property type="entry name" value="GAF domain-like"/>
    <property type="match status" value="2"/>
</dbReference>
<dbReference type="OrthoDB" id="303614at2759"/>
<dbReference type="Gene3D" id="3.30.40.10">
    <property type="entry name" value="Zinc/RING finger domain, C3HC4 (zinc finger)"/>
    <property type="match status" value="1"/>
</dbReference>
<dbReference type="InterPro" id="IPR003018">
    <property type="entry name" value="GAF"/>
</dbReference>
<feature type="region of interest" description="Disordered" evidence="5">
    <location>
        <begin position="91"/>
        <end position="136"/>
    </location>
</feature>
<evidence type="ECO:0000313" key="9">
    <source>
        <dbReference type="Proteomes" id="UP000332933"/>
    </source>
</evidence>
<dbReference type="InterPro" id="IPR029016">
    <property type="entry name" value="GAF-like_dom_sf"/>
</dbReference>
<dbReference type="PROSITE" id="PS50178">
    <property type="entry name" value="ZF_FYVE"/>
    <property type="match status" value="1"/>
</dbReference>
<evidence type="ECO:0000256" key="1">
    <source>
        <dbReference type="ARBA" id="ARBA00022723"/>
    </source>
</evidence>
<evidence type="ECO:0000313" key="8">
    <source>
        <dbReference type="EMBL" id="VFT81695.1"/>
    </source>
</evidence>
<name>A0A485KGW7_9STRA</name>
<reference evidence="8 9" key="1">
    <citation type="submission" date="2019-03" db="EMBL/GenBank/DDBJ databases">
        <authorList>
            <person name="Gaulin E."/>
            <person name="Dumas B."/>
        </authorList>
    </citation>
    <scope>NUCLEOTIDE SEQUENCE [LARGE SCALE GENOMIC DNA]</scope>
    <source>
        <strain evidence="8">CBS 568.67</strain>
    </source>
</reference>
<gene>
    <name evidence="8" type="primary">Aste57867_4590</name>
    <name evidence="7" type="ORF">As57867_004577</name>
    <name evidence="8" type="ORF">ASTE57867_4590</name>
</gene>
<evidence type="ECO:0000256" key="3">
    <source>
        <dbReference type="ARBA" id="ARBA00022833"/>
    </source>
</evidence>
<dbReference type="Gene3D" id="3.30.450.40">
    <property type="match status" value="2"/>
</dbReference>
<dbReference type="SUPFAM" id="SSF57903">
    <property type="entry name" value="FYVE/PHD zinc finger"/>
    <property type="match status" value="1"/>
</dbReference>
<dbReference type="InterPro" id="IPR000306">
    <property type="entry name" value="Znf_FYVE"/>
</dbReference>
<dbReference type="Proteomes" id="UP000332933">
    <property type="component" value="Unassembled WGS sequence"/>
</dbReference>
<keyword evidence="3" id="KW-0862">Zinc</keyword>
<dbReference type="EMBL" id="CAADRA010001158">
    <property type="protein sequence ID" value="VFT81695.1"/>
    <property type="molecule type" value="Genomic_DNA"/>
</dbReference>
<proteinExistence type="predicted"/>
<dbReference type="InterPro" id="IPR017455">
    <property type="entry name" value="Znf_FYVE-rel"/>
</dbReference>
<dbReference type="PANTHER" id="PTHR43102">
    <property type="entry name" value="SLR1143 PROTEIN"/>
    <property type="match status" value="1"/>
</dbReference>
<organism evidence="8 9">
    <name type="scientific">Aphanomyces stellatus</name>
    <dbReference type="NCBI Taxonomy" id="120398"/>
    <lineage>
        <taxon>Eukaryota</taxon>
        <taxon>Sar</taxon>
        <taxon>Stramenopiles</taxon>
        <taxon>Oomycota</taxon>
        <taxon>Saprolegniomycetes</taxon>
        <taxon>Saprolegniales</taxon>
        <taxon>Verrucalvaceae</taxon>
        <taxon>Aphanomyces</taxon>
    </lineage>
</organism>
<keyword evidence="1" id="KW-0479">Metal-binding</keyword>
<evidence type="ECO:0000256" key="4">
    <source>
        <dbReference type="PROSITE-ProRule" id="PRU00091"/>
    </source>
</evidence>
<evidence type="ECO:0000256" key="5">
    <source>
        <dbReference type="SAM" id="MobiDB-lite"/>
    </source>
</evidence>
<dbReference type="PANTHER" id="PTHR43102:SF2">
    <property type="entry name" value="GAF DOMAIN-CONTAINING PROTEIN"/>
    <property type="match status" value="1"/>
</dbReference>
<dbReference type="GO" id="GO:0008270">
    <property type="term" value="F:zinc ion binding"/>
    <property type="evidence" value="ECO:0007669"/>
    <property type="project" value="UniProtKB-KW"/>
</dbReference>
<feature type="domain" description="FYVE-type" evidence="6">
    <location>
        <begin position="32"/>
        <end position="85"/>
    </location>
</feature>
<dbReference type="InterPro" id="IPR011011">
    <property type="entry name" value="Znf_FYVE_PHD"/>
</dbReference>
<accession>A0A485KGW7</accession>
<dbReference type="EMBL" id="VJMH01001158">
    <property type="protein sequence ID" value="KAF0712940.1"/>
    <property type="molecule type" value="Genomic_DNA"/>
</dbReference>
<reference evidence="7" key="2">
    <citation type="submission" date="2019-06" db="EMBL/GenBank/DDBJ databases">
        <title>Genomics analysis of Aphanomyces spp. identifies a new class of oomycete effector associated with host adaptation.</title>
        <authorList>
            <person name="Gaulin E."/>
        </authorList>
    </citation>
    <scope>NUCLEOTIDE SEQUENCE</scope>
    <source>
        <strain evidence="7">CBS 578.67</strain>
    </source>
</reference>
<dbReference type="InterPro" id="IPR013083">
    <property type="entry name" value="Znf_RING/FYVE/PHD"/>
</dbReference>
<dbReference type="AlphaFoldDB" id="A0A485KGW7"/>
<dbReference type="Pfam" id="PF01363">
    <property type="entry name" value="FYVE"/>
    <property type="match status" value="1"/>
</dbReference>
<sequence length="629" mass="68795">MPGHHASTTAILGADHLLLQHQLIPFTARKVCCLCCRGFNLLRRKHHCLCGEVLCGTCVVPHQANVPIAGTKAVKVCLACVRNLPRHGHHPRGSYQETFVGSEPTAKAAHPRTQSYEDTDDMVVDGKWPKPPTPPNERARLAALKRLAILDTPPTTVFDVLCDVAAQAFSCPMAGVSFVDESRVWLKAAWGLEHNVDAFPRRLSFCGHTLSLATMVVLDTQLDSRFRHHPLARNLGIRFYAGATLRTPQTGLAIGTIFVMDKVPRAACTQEDILLQLAAMAMQCVGDEVQATSKQPQPYPQTADKEEVAVALCNLAAKALGCPMAYLHLFDAGLQQCYVTPPTAPLALQCTEGWLTLPPNTVVAKDSVVGTQYYIVTTIPVTSLSNGATPRGLLCLVDTVPRPHTVNQDVLKHLAVVTATVFATDAMPPIPSMNTSTQLLVTATATRVLSHSWGFEWPSPPVIPLEEARLAELRRFRILDSPREDVFDIVCDIVGDALDCPIAVVSFLDRDRQWLKANRGFGQQVIPRDVSFCAHDAVARGATVVVRDTTRDERFCRNPLVTDLAGIRFYAAAPIRSPTTGLVLGTVFVMDNHPREDSEPIDVLILEKMAHVVMKNLEDRLLEAVGRCP</sequence>